<dbReference type="Gene3D" id="1.20.80.10">
    <property type="match status" value="1"/>
</dbReference>
<dbReference type="InterPro" id="IPR000582">
    <property type="entry name" value="Acyl-CoA-binding_protein"/>
</dbReference>
<keyword evidence="2" id="KW-0446">Lipid-binding</keyword>
<gene>
    <name evidence="4" type="ORF">Ae201684_001070</name>
</gene>
<dbReference type="GO" id="GO:0006631">
    <property type="term" value="P:fatty acid metabolic process"/>
    <property type="evidence" value="ECO:0007669"/>
    <property type="project" value="TreeGrafter"/>
</dbReference>
<dbReference type="InterPro" id="IPR014352">
    <property type="entry name" value="FERM/acyl-CoA-bd_prot_sf"/>
</dbReference>
<protein>
    <recommendedName>
        <fullName evidence="3">ACB domain-containing protein</fullName>
    </recommendedName>
</protein>
<dbReference type="Pfam" id="PF00887">
    <property type="entry name" value="ACBP"/>
    <property type="match status" value="1"/>
</dbReference>
<dbReference type="PANTHER" id="PTHR23310">
    <property type="entry name" value="ACYL-COA-BINDING PROTEIN, ACBP"/>
    <property type="match status" value="1"/>
</dbReference>
<dbReference type="PROSITE" id="PS00880">
    <property type="entry name" value="ACB_1"/>
    <property type="match status" value="1"/>
</dbReference>
<evidence type="ECO:0000256" key="2">
    <source>
        <dbReference type="ARBA" id="ARBA00023121"/>
    </source>
</evidence>
<evidence type="ECO:0000313" key="5">
    <source>
        <dbReference type="Proteomes" id="UP000481153"/>
    </source>
</evidence>
<dbReference type="PROSITE" id="PS51228">
    <property type="entry name" value="ACB_2"/>
    <property type="match status" value="1"/>
</dbReference>
<accession>A0A6G0XVA8</accession>
<name>A0A6G0XVA8_9STRA</name>
<feature type="domain" description="ACB" evidence="3">
    <location>
        <begin position="1"/>
        <end position="87"/>
    </location>
</feature>
<comment type="similarity">
    <text evidence="1">Belongs to the ACBP family.</text>
</comment>
<keyword evidence="5" id="KW-1185">Reference proteome</keyword>
<comment type="caution">
    <text evidence="4">The sequence shown here is derived from an EMBL/GenBank/DDBJ whole genome shotgun (WGS) entry which is preliminary data.</text>
</comment>
<dbReference type="AlphaFoldDB" id="A0A6G0XVA8"/>
<dbReference type="OrthoDB" id="346910at2759"/>
<dbReference type="GO" id="GO:0000062">
    <property type="term" value="F:fatty-acyl-CoA binding"/>
    <property type="evidence" value="ECO:0007669"/>
    <property type="project" value="InterPro"/>
</dbReference>
<dbReference type="PRINTS" id="PR00689">
    <property type="entry name" value="ACOABINDINGP"/>
</dbReference>
<dbReference type="SUPFAM" id="SSF47027">
    <property type="entry name" value="Acyl-CoA binding protein"/>
    <property type="match status" value="1"/>
</dbReference>
<dbReference type="PANTHER" id="PTHR23310:SF62">
    <property type="entry name" value="ACYL-COA BINDING PROTEIN 1, ISOFORM A"/>
    <property type="match status" value="1"/>
</dbReference>
<evidence type="ECO:0000256" key="1">
    <source>
        <dbReference type="ARBA" id="ARBA00005567"/>
    </source>
</evidence>
<dbReference type="Proteomes" id="UP000481153">
    <property type="component" value="Unassembled WGS sequence"/>
</dbReference>
<dbReference type="VEuPathDB" id="FungiDB:AeMF1_009480"/>
<dbReference type="InterPro" id="IPR035984">
    <property type="entry name" value="Acyl-CoA-binding_sf"/>
</dbReference>
<evidence type="ECO:0000313" key="4">
    <source>
        <dbReference type="EMBL" id="KAF0744603.1"/>
    </source>
</evidence>
<dbReference type="EMBL" id="VJMJ01000009">
    <property type="protein sequence ID" value="KAF0744603.1"/>
    <property type="molecule type" value="Genomic_DNA"/>
</dbReference>
<evidence type="ECO:0000259" key="3">
    <source>
        <dbReference type="PROSITE" id="PS51228"/>
    </source>
</evidence>
<proteinExistence type="inferred from homology"/>
<reference evidence="4 5" key="1">
    <citation type="submission" date="2019-07" db="EMBL/GenBank/DDBJ databases">
        <title>Genomics analysis of Aphanomyces spp. identifies a new class of oomycete effector associated with host adaptation.</title>
        <authorList>
            <person name="Gaulin E."/>
        </authorList>
    </citation>
    <scope>NUCLEOTIDE SEQUENCE [LARGE SCALE GENOMIC DNA]</scope>
    <source>
        <strain evidence="4 5">ATCC 201684</strain>
    </source>
</reference>
<organism evidence="4 5">
    <name type="scientific">Aphanomyces euteiches</name>
    <dbReference type="NCBI Taxonomy" id="100861"/>
    <lineage>
        <taxon>Eukaryota</taxon>
        <taxon>Sar</taxon>
        <taxon>Stramenopiles</taxon>
        <taxon>Oomycota</taxon>
        <taxon>Saprolegniomycetes</taxon>
        <taxon>Saprolegniales</taxon>
        <taxon>Verrucalvaceae</taxon>
        <taxon>Aphanomyces</taxon>
    </lineage>
</organism>
<dbReference type="InterPro" id="IPR022408">
    <property type="entry name" value="Acyl-CoA-binding_prot_CS"/>
</dbReference>
<sequence>MPKTFEEAAAAIKDWNPTNQPSNDDKLTIYALYKQATVGDNNTPRPGMFDLTGKAKHDAWTAKKGLSQEDAKAAYVAEVERQMSVYQ</sequence>